<dbReference type="Pfam" id="PF08448">
    <property type="entry name" value="PAS_4"/>
    <property type="match status" value="1"/>
</dbReference>
<dbReference type="RefSeq" id="WP_171470125.1">
    <property type="nucleotide sequence ID" value="NZ_CP053452.2"/>
</dbReference>
<feature type="transmembrane region" description="Helical" evidence="1">
    <location>
        <begin position="36"/>
        <end position="54"/>
    </location>
</feature>
<dbReference type="Gene3D" id="3.30.450.20">
    <property type="entry name" value="PAS domain"/>
    <property type="match status" value="3"/>
</dbReference>
<keyword evidence="5" id="KW-1185">Reference proteome</keyword>
<dbReference type="InterPro" id="IPR013656">
    <property type="entry name" value="PAS_4"/>
</dbReference>
<dbReference type="PANTHER" id="PTHR44757:SF4">
    <property type="entry name" value="DIGUANYLATE CYCLASE DGCE-RELATED"/>
    <property type="match status" value="1"/>
</dbReference>
<dbReference type="SMART" id="SM00091">
    <property type="entry name" value="PAS"/>
    <property type="match status" value="3"/>
</dbReference>
<dbReference type="PANTHER" id="PTHR44757">
    <property type="entry name" value="DIGUANYLATE CYCLASE DGCP"/>
    <property type="match status" value="1"/>
</dbReference>
<feature type="transmembrane region" description="Helical" evidence="1">
    <location>
        <begin position="66"/>
        <end position="88"/>
    </location>
</feature>
<dbReference type="GO" id="GO:0016301">
    <property type="term" value="F:kinase activity"/>
    <property type="evidence" value="ECO:0007669"/>
    <property type="project" value="UniProtKB-KW"/>
</dbReference>
<name>A0A6M5YL14_9BACT</name>
<dbReference type="PROSITE" id="PS50112">
    <property type="entry name" value="PAS"/>
    <property type="match status" value="3"/>
</dbReference>
<dbReference type="PROSITE" id="PS50113">
    <property type="entry name" value="PAC"/>
    <property type="match status" value="1"/>
</dbReference>
<keyword evidence="1" id="KW-1133">Transmembrane helix</keyword>
<dbReference type="CDD" id="cd00130">
    <property type="entry name" value="PAS"/>
    <property type="match status" value="3"/>
</dbReference>
<accession>A0A6M5YL14</accession>
<proteinExistence type="predicted"/>
<dbReference type="KEGG" id="ftj:FTUN_1559"/>
<gene>
    <name evidence="4" type="ORF">FTUN_1559</name>
</gene>
<dbReference type="InterPro" id="IPR001610">
    <property type="entry name" value="PAC"/>
</dbReference>
<dbReference type="InterPro" id="IPR000700">
    <property type="entry name" value="PAS-assoc_C"/>
</dbReference>
<dbReference type="InterPro" id="IPR000014">
    <property type="entry name" value="PAS"/>
</dbReference>
<protein>
    <submittedName>
        <fullName evidence="4">Autoinducer 2 sensor kinase/phosphatase LuxQ</fullName>
    </submittedName>
</protein>
<dbReference type="InterPro" id="IPR013767">
    <property type="entry name" value="PAS_fold"/>
</dbReference>
<dbReference type="SUPFAM" id="SSF55785">
    <property type="entry name" value="PYP-like sensor domain (PAS domain)"/>
    <property type="match status" value="3"/>
</dbReference>
<feature type="transmembrane region" description="Helical" evidence="1">
    <location>
        <begin position="94"/>
        <end position="116"/>
    </location>
</feature>
<dbReference type="GO" id="GO:0006355">
    <property type="term" value="P:regulation of DNA-templated transcription"/>
    <property type="evidence" value="ECO:0007669"/>
    <property type="project" value="InterPro"/>
</dbReference>
<keyword evidence="4" id="KW-0418">Kinase</keyword>
<dbReference type="InterPro" id="IPR035965">
    <property type="entry name" value="PAS-like_dom_sf"/>
</dbReference>
<evidence type="ECO:0000259" key="3">
    <source>
        <dbReference type="PROSITE" id="PS50113"/>
    </source>
</evidence>
<keyword evidence="1" id="KW-0812">Transmembrane</keyword>
<dbReference type="Proteomes" id="UP000503447">
    <property type="component" value="Chromosome"/>
</dbReference>
<reference evidence="5" key="1">
    <citation type="submission" date="2020-05" db="EMBL/GenBank/DDBJ databases">
        <title>Frigoriglobus tundricola gen. nov., sp. nov., a psychrotolerant cellulolytic planctomycete of the family Gemmataceae with two divergent copies of 16S rRNA gene.</title>
        <authorList>
            <person name="Kulichevskaya I.S."/>
            <person name="Ivanova A.A."/>
            <person name="Naumoff D.G."/>
            <person name="Beletsky A.V."/>
            <person name="Rijpstra W.I.C."/>
            <person name="Sinninghe Damste J.S."/>
            <person name="Mardanov A.V."/>
            <person name="Ravin N.V."/>
            <person name="Dedysh S.N."/>
        </authorList>
    </citation>
    <scope>NUCLEOTIDE SEQUENCE [LARGE SCALE GENOMIC DNA]</scope>
    <source>
        <strain evidence="5">PL17</strain>
    </source>
</reference>
<dbReference type="Pfam" id="PF25487">
    <property type="entry name" value="ETR1_N"/>
    <property type="match status" value="1"/>
</dbReference>
<dbReference type="InterPro" id="IPR058544">
    <property type="entry name" value="ETR1_N"/>
</dbReference>
<dbReference type="InterPro" id="IPR052155">
    <property type="entry name" value="Biofilm_reg_signaling"/>
</dbReference>
<feature type="domain" description="PAS" evidence="2">
    <location>
        <begin position="301"/>
        <end position="365"/>
    </location>
</feature>
<keyword evidence="1" id="KW-0472">Membrane</keyword>
<sequence>MLDVLEPLFDSSGFTPRWQCGAWAPALGWLHILSDLGVWSAYMAIPAGLGFFVLRRKDVPFRRILILFTAFILACGTTHLMEAVTFWWPAYRLAAALKLATAVISWVTVVALVGVVPRMLAMRAPEELEKEIVARRAAEAELVGANAALERRVRERTEELTRANAALHTERERFRTTLSSIGDAVIATDLAGRVTFLNPVAESQTGWSAQGAVGQDLRTVFHIVNETTRTSVENPAARALREGIVVGLANHTVLIARDGSERPIDDSAAPIRDGTGGVAGAVLVFRDISERRLAEAQIRESEERYRMLFEANPHPMWVYDRETLGFLAVNNAATAKYGYTRDEFLGLTLKDIRPPEDVPALLASIAADTGGLDEAGVWRHRLKDGRVVHVRIVSHTLTFAGRAAEVVLSQDVTDQLRAETALRHSEERFRAFMDHSPAAAWITDADGRVVYHSASYPRTFQLPAGEIVGRPVEDLYPPDLAEAYLRTTRAVAAGGAAATAAASGSAPTARPASSWCTSSRCRGRTAGRRWAGWPLT</sequence>
<feature type="domain" description="PAS" evidence="2">
    <location>
        <begin position="170"/>
        <end position="243"/>
    </location>
</feature>
<keyword evidence="4" id="KW-0808">Transferase</keyword>
<evidence type="ECO:0000313" key="5">
    <source>
        <dbReference type="Proteomes" id="UP000503447"/>
    </source>
</evidence>
<dbReference type="SMART" id="SM00086">
    <property type="entry name" value="PAC"/>
    <property type="match status" value="2"/>
</dbReference>
<feature type="domain" description="PAC" evidence="3">
    <location>
        <begin position="248"/>
        <end position="300"/>
    </location>
</feature>
<feature type="domain" description="PAS" evidence="2">
    <location>
        <begin position="425"/>
        <end position="495"/>
    </location>
</feature>
<dbReference type="EMBL" id="CP053452">
    <property type="protein sequence ID" value="QJW94040.1"/>
    <property type="molecule type" value="Genomic_DNA"/>
</dbReference>
<dbReference type="NCBIfam" id="TIGR00229">
    <property type="entry name" value="sensory_box"/>
    <property type="match status" value="3"/>
</dbReference>
<evidence type="ECO:0000259" key="2">
    <source>
        <dbReference type="PROSITE" id="PS50112"/>
    </source>
</evidence>
<evidence type="ECO:0000256" key="1">
    <source>
        <dbReference type="SAM" id="Phobius"/>
    </source>
</evidence>
<evidence type="ECO:0000313" key="4">
    <source>
        <dbReference type="EMBL" id="QJW94040.1"/>
    </source>
</evidence>
<dbReference type="Pfam" id="PF00989">
    <property type="entry name" value="PAS"/>
    <property type="match status" value="2"/>
</dbReference>
<dbReference type="AlphaFoldDB" id="A0A6M5YL14"/>
<organism evidence="4 5">
    <name type="scientific">Frigoriglobus tundricola</name>
    <dbReference type="NCBI Taxonomy" id="2774151"/>
    <lineage>
        <taxon>Bacteria</taxon>
        <taxon>Pseudomonadati</taxon>
        <taxon>Planctomycetota</taxon>
        <taxon>Planctomycetia</taxon>
        <taxon>Gemmatales</taxon>
        <taxon>Gemmataceae</taxon>
        <taxon>Frigoriglobus</taxon>
    </lineage>
</organism>